<accession>A0A1Y1SGK7</accession>
<keyword evidence="3" id="KW-1185">Reference proteome</keyword>
<dbReference type="Gene3D" id="3.40.50.1820">
    <property type="entry name" value="alpha/beta hydrolase"/>
    <property type="match status" value="1"/>
</dbReference>
<organism evidence="2 3">
    <name type="scientific">Oceanococcus atlanticus</name>
    <dbReference type="NCBI Taxonomy" id="1317117"/>
    <lineage>
        <taxon>Bacteria</taxon>
        <taxon>Pseudomonadati</taxon>
        <taxon>Pseudomonadota</taxon>
        <taxon>Gammaproteobacteria</taxon>
        <taxon>Chromatiales</taxon>
        <taxon>Oceanococcaceae</taxon>
        <taxon>Oceanococcus</taxon>
    </lineage>
</organism>
<dbReference type="RefSeq" id="WP_146680118.1">
    <property type="nucleotide sequence ID" value="NZ_AQQV01000001.1"/>
</dbReference>
<dbReference type="SUPFAM" id="SSF53474">
    <property type="entry name" value="alpha/beta-Hydrolases"/>
    <property type="match status" value="1"/>
</dbReference>
<dbReference type="EMBL" id="AQQV01000001">
    <property type="protein sequence ID" value="ORE88793.1"/>
    <property type="molecule type" value="Genomic_DNA"/>
</dbReference>
<dbReference type="InterPro" id="IPR000073">
    <property type="entry name" value="AB_hydrolase_1"/>
</dbReference>
<dbReference type="AlphaFoldDB" id="A0A1Y1SGK7"/>
<evidence type="ECO:0000313" key="3">
    <source>
        <dbReference type="Proteomes" id="UP000192342"/>
    </source>
</evidence>
<dbReference type="InterPro" id="IPR050266">
    <property type="entry name" value="AB_hydrolase_sf"/>
</dbReference>
<dbReference type="Proteomes" id="UP000192342">
    <property type="component" value="Unassembled WGS sequence"/>
</dbReference>
<gene>
    <name evidence="2" type="ORF">ATO7_02920</name>
</gene>
<reference evidence="2 3" key="1">
    <citation type="submission" date="2013-04" db="EMBL/GenBank/DDBJ databases">
        <title>Oceanococcus atlanticus 22II-S10r2 Genome Sequencing.</title>
        <authorList>
            <person name="Lai Q."/>
            <person name="Li G."/>
            <person name="Shao Z."/>
        </authorList>
    </citation>
    <scope>NUCLEOTIDE SEQUENCE [LARGE SCALE GENOMIC DNA]</scope>
    <source>
        <strain evidence="2 3">22II-S10r2</strain>
    </source>
</reference>
<dbReference type="STRING" id="1317117.ATO7_02920"/>
<evidence type="ECO:0000313" key="2">
    <source>
        <dbReference type="EMBL" id="ORE88793.1"/>
    </source>
</evidence>
<dbReference type="PANTHER" id="PTHR43798">
    <property type="entry name" value="MONOACYLGLYCEROL LIPASE"/>
    <property type="match status" value="1"/>
</dbReference>
<proteinExistence type="predicted"/>
<dbReference type="Pfam" id="PF00561">
    <property type="entry name" value="Abhydrolase_1"/>
    <property type="match status" value="1"/>
</dbReference>
<sequence>MPDEQRRNDSREGQVGIPGGELRFLVEGAGPALLVIGSSVYYPRTFSLRLKRALTMIHADLPHFSKLGPDFPLSHVNLDFYADCIERIRAASGHDRLAVAGHSHHGNVALEYAKRFPDRVSRLILINSPPVGVRDTLAAAERFWAEHATSYRRNLLAERRAALSARGSVATSGQNFVAQYVADAPLYWYRPRFDATPLWHGVPIATRILPAFRAMFSQYTMSWDVGAMPAPVLVITGTHDFAVPPSLWAPQLAGLPNLSLCQIERCGHTPQLERPNAFDPLILSWLRQ</sequence>
<dbReference type="GO" id="GO:0016020">
    <property type="term" value="C:membrane"/>
    <property type="evidence" value="ECO:0007669"/>
    <property type="project" value="TreeGrafter"/>
</dbReference>
<protein>
    <recommendedName>
        <fullName evidence="1">AB hydrolase-1 domain-containing protein</fullName>
    </recommendedName>
</protein>
<name>A0A1Y1SGK7_9GAMM</name>
<feature type="domain" description="AB hydrolase-1" evidence="1">
    <location>
        <begin position="75"/>
        <end position="275"/>
    </location>
</feature>
<comment type="caution">
    <text evidence="2">The sequence shown here is derived from an EMBL/GenBank/DDBJ whole genome shotgun (WGS) entry which is preliminary data.</text>
</comment>
<dbReference type="InterPro" id="IPR029058">
    <property type="entry name" value="AB_hydrolase_fold"/>
</dbReference>
<evidence type="ECO:0000259" key="1">
    <source>
        <dbReference type="Pfam" id="PF00561"/>
    </source>
</evidence>
<dbReference type="OrthoDB" id="9779853at2"/>
<dbReference type="PANTHER" id="PTHR43798:SF33">
    <property type="entry name" value="HYDROLASE, PUTATIVE (AFU_ORTHOLOGUE AFUA_2G14860)-RELATED"/>
    <property type="match status" value="1"/>
</dbReference>